<accession>A0ACC2NQ07</accession>
<evidence type="ECO:0000313" key="2">
    <source>
        <dbReference type="Proteomes" id="UP001239111"/>
    </source>
</evidence>
<name>A0ACC2NQ07_9HYME</name>
<gene>
    <name evidence="1" type="ORF">QAD02_004483</name>
</gene>
<protein>
    <submittedName>
        <fullName evidence="1">Uncharacterized protein</fullName>
    </submittedName>
</protein>
<organism evidence="1 2">
    <name type="scientific">Eretmocerus hayati</name>
    <dbReference type="NCBI Taxonomy" id="131215"/>
    <lineage>
        <taxon>Eukaryota</taxon>
        <taxon>Metazoa</taxon>
        <taxon>Ecdysozoa</taxon>
        <taxon>Arthropoda</taxon>
        <taxon>Hexapoda</taxon>
        <taxon>Insecta</taxon>
        <taxon>Pterygota</taxon>
        <taxon>Neoptera</taxon>
        <taxon>Endopterygota</taxon>
        <taxon>Hymenoptera</taxon>
        <taxon>Apocrita</taxon>
        <taxon>Proctotrupomorpha</taxon>
        <taxon>Chalcidoidea</taxon>
        <taxon>Aphelinidae</taxon>
        <taxon>Aphelininae</taxon>
        <taxon>Eretmocerus</taxon>
    </lineage>
</organism>
<proteinExistence type="predicted"/>
<keyword evidence="2" id="KW-1185">Reference proteome</keyword>
<dbReference type="Proteomes" id="UP001239111">
    <property type="component" value="Chromosome 3"/>
</dbReference>
<reference evidence="1" key="1">
    <citation type="submission" date="2023-04" db="EMBL/GenBank/DDBJ databases">
        <title>A chromosome-level genome assembly of the parasitoid wasp Eretmocerus hayati.</title>
        <authorList>
            <person name="Zhong Y."/>
            <person name="Liu S."/>
            <person name="Liu Y."/>
        </authorList>
    </citation>
    <scope>NUCLEOTIDE SEQUENCE</scope>
    <source>
        <strain evidence="1">ZJU_SS_LIU_2023</strain>
    </source>
</reference>
<evidence type="ECO:0000313" key="1">
    <source>
        <dbReference type="EMBL" id="KAJ8673221.1"/>
    </source>
</evidence>
<dbReference type="EMBL" id="CM056743">
    <property type="protein sequence ID" value="KAJ8673221.1"/>
    <property type="molecule type" value="Genomic_DNA"/>
</dbReference>
<sequence>MNTITTFFAVATLLKIIAASIESQDIEQIRSRTRRFTGGASISVQLHLFTVSIEYSEKPICAGSTISDRIILTAASCIVQKWYKKLTVRVGSTHIGRHGTLHQVDKMSTHPQFILSSQINDAALLWLNESINYENTKAKPISLFAKFDQAVLGSKGSSYGWHFIENDKNRLEGELMVTSVRIVPMKQCTEISLDKKSRRVTRGKICAYLSGAGLCSKDIGGPLIINGLQAGIAITDRNCSEPNSTLAYMEISHIRDWILNEIVALSNPKEPPVKIHPLATQEIDTNRELQGESIKFEKVPFLVSILTTVGNILACVGTIIGPNHVLTSARCSSSTDKSKFYVRSGSGNWTHGGQKHFIVDAKEHHWYRVKNLVQSSDDIAILQVEPPFAFSKTTKMVELVERDFVPHDVTLATIYGWDPIMDEVRRSNRRPMKILQSLDLRMIANDECRGLLENQGSLSERSQICASNKLGICIGPVGAPLMVGERQFGLFAWGNENCADYRFPGIFTDVAKYRSWIDAKISYKYIKHDELR</sequence>
<comment type="caution">
    <text evidence="1">The sequence shown here is derived from an EMBL/GenBank/DDBJ whole genome shotgun (WGS) entry which is preliminary data.</text>
</comment>